<keyword evidence="2" id="KW-1185">Reference proteome</keyword>
<dbReference type="Proteomes" id="UP000541558">
    <property type="component" value="Unassembled WGS sequence"/>
</dbReference>
<evidence type="ECO:0000313" key="1">
    <source>
        <dbReference type="EMBL" id="KAF5333642.1"/>
    </source>
</evidence>
<sequence length="278" mass="32129">MWGPQFPSLHFFPNVADPRPFSTTTERFIEPRKLADIVPLTDVKLQIFLRSAGKIEDVRNTLRRSTTCKPTHLLVVKRMRGGDETFDRPFATIEVNDILFAAHAPNLRPSNDGAMFPRRKRNSLPRVIMEVPYVETFPELMEYFHNNLDTDWLLGRFEIPSWIINAMHPLPSSSIPHCVKPNGQSEAQCEAASEETSPSSDQIEKYLRETSAAIAYHHEARNWRRMIFSWTMRSLIGLRANLLYLGYFDKHLWLHLDLMKEVLARANSLVELKGTKQL</sequence>
<name>A0A8H5FEI8_9AGAR</name>
<protein>
    <submittedName>
        <fullName evidence="1">Uncharacterized protein</fullName>
    </submittedName>
</protein>
<comment type="caution">
    <text evidence="1">The sequence shown here is derived from an EMBL/GenBank/DDBJ whole genome shotgun (WGS) entry which is preliminary data.</text>
</comment>
<reference evidence="1 2" key="1">
    <citation type="journal article" date="2020" name="ISME J.">
        <title>Uncovering the hidden diversity of litter-decomposition mechanisms in mushroom-forming fungi.</title>
        <authorList>
            <person name="Floudas D."/>
            <person name="Bentzer J."/>
            <person name="Ahren D."/>
            <person name="Johansson T."/>
            <person name="Persson P."/>
            <person name="Tunlid A."/>
        </authorList>
    </citation>
    <scope>NUCLEOTIDE SEQUENCE [LARGE SCALE GENOMIC DNA]</scope>
    <source>
        <strain evidence="1 2">CBS 175.51</strain>
    </source>
</reference>
<organism evidence="1 2">
    <name type="scientific">Ephemerocybe angulata</name>
    <dbReference type="NCBI Taxonomy" id="980116"/>
    <lineage>
        <taxon>Eukaryota</taxon>
        <taxon>Fungi</taxon>
        <taxon>Dikarya</taxon>
        <taxon>Basidiomycota</taxon>
        <taxon>Agaricomycotina</taxon>
        <taxon>Agaricomycetes</taxon>
        <taxon>Agaricomycetidae</taxon>
        <taxon>Agaricales</taxon>
        <taxon>Agaricineae</taxon>
        <taxon>Psathyrellaceae</taxon>
        <taxon>Ephemerocybe</taxon>
    </lineage>
</organism>
<dbReference type="OrthoDB" id="2946666at2759"/>
<proteinExistence type="predicted"/>
<gene>
    <name evidence="1" type="ORF">D9611_002723</name>
</gene>
<dbReference type="EMBL" id="JAACJK010000109">
    <property type="protein sequence ID" value="KAF5333642.1"/>
    <property type="molecule type" value="Genomic_DNA"/>
</dbReference>
<dbReference type="AlphaFoldDB" id="A0A8H5FEI8"/>
<evidence type="ECO:0000313" key="2">
    <source>
        <dbReference type="Proteomes" id="UP000541558"/>
    </source>
</evidence>
<accession>A0A8H5FEI8</accession>